<gene>
    <name evidence="1" type="ORF">F4820DRAFT_439894</name>
</gene>
<name>A0ACB9YKE3_9PEZI</name>
<evidence type="ECO:0000313" key="2">
    <source>
        <dbReference type="Proteomes" id="UP001497700"/>
    </source>
</evidence>
<comment type="caution">
    <text evidence="1">The sequence shown here is derived from an EMBL/GenBank/DDBJ whole genome shotgun (WGS) entry which is preliminary data.</text>
</comment>
<organism evidence="1 2">
    <name type="scientific">Hypoxylon rubiginosum</name>
    <dbReference type="NCBI Taxonomy" id="110542"/>
    <lineage>
        <taxon>Eukaryota</taxon>
        <taxon>Fungi</taxon>
        <taxon>Dikarya</taxon>
        <taxon>Ascomycota</taxon>
        <taxon>Pezizomycotina</taxon>
        <taxon>Sordariomycetes</taxon>
        <taxon>Xylariomycetidae</taxon>
        <taxon>Xylariales</taxon>
        <taxon>Hypoxylaceae</taxon>
        <taxon>Hypoxylon</taxon>
    </lineage>
</organism>
<protein>
    <submittedName>
        <fullName evidence="1">PLP-dependent transferase</fullName>
    </submittedName>
</protein>
<accession>A0ACB9YKE3</accession>
<dbReference type="Proteomes" id="UP001497700">
    <property type="component" value="Unassembled WGS sequence"/>
</dbReference>
<keyword evidence="2" id="KW-1185">Reference proteome</keyword>
<sequence length="425" mass="46876">MSSIEHSGLSQRGSGNVEKIWPRISSAAAERENKSDPVIDLGTSENWLIRKELLEIYKSAVAENFSDRHLSYPDGFAGDTELLKSLARFFNSYFKPHLPVEVEHIATAPGAAFALDALLYNICEPGDGVLVPGPFWNGFDWLLNVKASVQPVLVNVDTFENVFTTKLIPSLEKAFSESTRPIKGVLFTNPHNPFGRCYPESVIKECIRFCNAKSIHFISDELYALSKLESQDQPAPDPFISALQLDIQALGCDRSRVHTIWSTSKDLGSSGLRMGCCITQGNRPLVVGLSLASNTQMSSLTAVATTALLTSPKLPGLIKLNSERLTKAYHHVVSFFERHRIKYMPANMGLFVFAKLAPNAQSWEDEARVVSLCREAGVSISSGRGYHVIDSENGWARITFAVDQDSLNEGLRRLETALGFPSELP</sequence>
<dbReference type="EMBL" id="MU393636">
    <property type="protein sequence ID" value="KAI4859409.1"/>
    <property type="molecule type" value="Genomic_DNA"/>
</dbReference>
<keyword evidence="1" id="KW-0808">Transferase</keyword>
<reference evidence="1 2" key="1">
    <citation type="journal article" date="2022" name="New Phytol.">
        <title>Ecological generalism drives hyperdiversity of secondary metabolite gene clusters in xylarialean endophytes.</title>
        <authorList>
            <person name="Franco M.E.E."/>
            <person name="Wisecaver J.H."/>
            <person name="Arnold A.E."/>
            <person name="Ju Y.M."/>
            <person name="Slot J.C."/>
            <person name="Ahrendt S."/>
            <person name="Moore L.P."/>
            <person name="Eastman K.E."/>
            <person name="Scott K."/>
            <person name="Konkel Z."/>
            <person name="Mondo S.J."/>
            <person name="Kuo A."/>
            <person name="Hayes R.D."/>
            <person name="Haridas S."/>
            <person name="Andreopoulos B."/>
            <person name="Riley R."/>
            <person name="LaButti K."/>
            <person name="Pangilinan J."/>
            <person name="Lipzen A."/>
            <person name="Amirebrahimi M."/>
            <person name="Yan J."/>
            <person name="Adam C."/>
            <person name="Keymanesh K."/>
            <person name="Ng V."/>
            <person name="Louie K."/>
            <person name="Northen T."/>
            <person name="Drula E."/>
            <person name="Henrissat B."/>
            <person name="Hsieh H.M."/>
            <person name="Youens-Clark K."/>
            <person name="Lutzoni F."/>
            <person name="Miadlikowska J."/>
            <person name="Eastwood D.C."/>
            <person name="Hamelin R.C."/>
            <person name="Grigoriev I.V."/>
            <person name="U'Ren J.M."/>
        </authorList>
    </citation>
    <scope>NUCLEOTIDE SEQUENCE [LARGE SCALE GENOMIC DNA]</scope>
    <source>
        <strain evidence="1 2">CBS 119005</strain>
    </source>
</reference>
<proteinExistence type="predicted"/>
<evidence type="ECO:0000313" key="1">
    <source>
        <dbReference type="EMBL" id="KAI4859409.1"/>
    </source>
</evidence>